<feature type="region of interest" description="Disordered" evidence="1">
    <location>
        <begin position="290"/>
        <end position="316"/>
    </location>
</feature>
<accession>A0A9K3CY59</accession>
<protein>
    <submittedName>
        <fullName evidence="2">Uncharacterized protein</fullName>
    </submittedName>
</protein>
<dbReference type="AlphaFoldDB" id="A0A9K3CY59"/>
<evidence type="ECO:0000313" key="2">
    <source>
        <dbReference type="EMBL" id="GIQ84471.1"/>
    </source>
</evidence>
<feature type="compositionally biased region" description="Polar residues" evidence="1">
    <location>
        <begin position="81"/>
        <end position="91"/>
    </location>
</feature>
<keyword evidence="3" id="KW-1185">Reference proteome</keyword>
<gene>
    <name evidence="2" type="ORF">KIPB_005966</name>
</gene>
<dbReference type="EMBL" id="BDIP01001470">
    <property type="protein sequence ID" value="GIQ84471.1"/>
    <property type="molecule type" value="Genomic_DNA"/>
</dbReference>
<sequence>MERGMEGQGEYVRRNQAWADDLRGSGRETATKERELYLDPLVTPPTPDDAGPFHIGIIRPGRSTASAHGCNGSEGHECSQVELSVSASCTATEDRSESPHPEPLGSITRHNPLPSESLGPGVLDAPLFTRTQGVEEAEASESSSFCSSSISVSIPLSESSWGHSNRPSAMGHEESSSSSDYAAAPSAVRQSRGQGGEQSTSSHGSDRHGQGSKSPSPSPSPSMLMDGQGKAPQSRADLSEWSALMSGTNTSTNTSAGSSDSSGIPSWAAGRGDYRIVNSDSSQMFVFGEAERERENGGTEGEGSLVSVVSHMSEDE</sequence>
<feature type="non-terminal residue" evidence="2">
    <location>
        <position position="1"/>
    </location>
</feature>
<feature type="region of interest" description="Disordered" evidence="1">
    <location>
        <begin position="22"/>
        <end position="269"/>
    </location>
</feature>
<dbReference type="Proteomes" id="UP000265618">
    <property type="component" value="Unassembled WGS sequence"/>
</dbReference>
<name>A0A9K3CY59_9EUKA</name>
<feature type="compositionally biased region" description="Low complexity" evidence="1">
    <location>
        <begin position="140"/>
        <end position="160"/>
    </location>
</feature>
<feature type="compositionally biased region" description="Low complexity" evidence="1">
    <location>
        <begin position="176"/>
        <end position="187"/>
    </location>
</feature>
<proteinExistence type="predicted"/>
<feature type="compositionally biased region" description="Basic and acidic residues" evidence="1">
    <location>
        <begin position="22"/>
        <end position="37"/>
    </location>
</feature>
<feature type="compositionally biased region" description="Polar residues" evidence="1">
    <location>
        <begin position="188"/>
        <end position="203"/>
    </location>
</feature>
<comment type="caution">
    <text evidence="2">The sequence shown here is derived from an EMBL/GenBank/DDBJ whole genome shotgun (WGS) entry which is preliminary data.</text>
</comment>
<reference evidence="2 3" key="1">
    <citation type="journal article" date="2018" name="PLoS ONE">
        <title>The draft genome of Kipferlia bialata reveals reductive genome evolution in fornicate parasites.</title>
        <authorList>
            <person name="Tanifuji G."/>
            <person name="Takabayashi S."/>
            <person name="Kume K."/>
            <person name="Takagi M."/>
            <person name="Nakayama T."/>
            <person name="Kamikawa R."/>
            <person name="Inagaki Y."/>
            <person name="Hashimoto T."/>
        </authorList>
    </citation>
    <scope>NUCLEOTIDE SEQUENCE [LARGE SCALE GENOMIC DNA]</scope>
    <source>
        <strain evidence="2">NY0173</strain>
    </source>
</reference>
<evidence type="ECO:0000256" key="1">
    <source>
        <dbReference type="SAM" id="MobiDB-lite"/>
    </source>
</evidence>
<evidence type="ECO:0000313" key="3">
    <source>
        <dbReference type="Proteomes" id="UP000265618"/>
    </source>
</evidence>
<feature type="compositionally biased region" description="Low complexity" evidence="1">
    <location>
        <begin position="246"/>
        <end position="263"/>
    </location>
</feature>
<organism evidence="2 3">
    <name type="scientific">Kipferlia bialata</name>
    <dbReference type="NCBI Taxonomy" id="797122"/>
    <lineage>
        <taxon>Eukaryota</taxon>
        <taxon>Metamonada</taxon>
        <taxon>Carpediemonas-like organisms</taxon>
        <taxon>Kipferlia</taxon>
    </lineage>
</organism>